<keyword evidence="3" id="KW-0145">Chemotaxis</keyword>
<evidence type="ECO:0000256" key="3">
    <source>
        <dbReference type="ARBA" id="ARBA00022500"/>
    </source>
</evidence>
<reference evidence="13 14" key="1">
    <citation type="submission" date="2018-06" db="EMBL/GenBank/DDBJ databases">
        <authorList>
            <consortium name="Pathogen Informatics"/>
            <person name="Doyle S."/>
        </authorList>
    </citation>
    <scope>NUCLEOTIDE SEQUENCE [LARGE SCALE GENOMIC DNA]</scope>
    <source>
        <strain evidence="13 14">NCTC12714</strain>
    </source>
</reference>
<evidence type="ECO:0000256" key="1">
    <source>
        <dbReference type="ARBA" id="ARBA00004651"/>
    </source>
</evidence>
<keyword evidence="5 10" id="KW-1133">Transmembrane helix</keyword>
<keyword evidence="4 10" id="KW-0812">Transmembrane</keyword>
<feature type="transmembrane region" description="Helical" evidence="10">
    <location>
        <begin position="6"/>
        <end position="27"/>
    </location>
</feature>
<protein>
    <submittedName>
        <fullName evidence="13">Putative methyl-accepting chemotaxis protein</fullName>
    </submittedName>
</protein>
<dbReference type="SUPFAM" id="SSF58104">
    <property type="entry name" value="Methyl-accepting chemotaxis protein (MCP) signaling domain"/>
    <property type="match status" value="1"/>
</dbReference>
<dbReference type="AlphaFoldDB" id="A0A377PZX4"/>
<evidence type="ECO:0000256" key="10">
    <source>
        <dbReference type="SAM" id="Phobius"/>
    </source>
</evidence>
<name>A0A377PZX4_9HELI</name>
<dbReference type="CDD" id="cd12913">
    <property type="entry name" value="PDC1_MCP_like"/>
    <property type="match status" value="1"/>
</dbReference>
<evidence type="ECO:0000256" key="2">
    <source>
        <dbReference type="ARBA" id="ARBA00022475"/>
    </source>
</evidence>
<evidence type="ECO:0000256" key="7">
    <source>
        <dbReference type="ARBA" id="ARBA00023224"/>
    </source>
</evidence>
<dbReference type="GO" id="GO:0007165">
    <property type="term" value="P:signal transduction"/>
    <property type="evidence" value="ECO:0007669"/>
    <property type="project" value="UniProtKB-KW"/>
</dbReference>
<evidence type="ECO:0000259" key="12">
    <source>
        <dbReference type="PROSITE" id="PS50885"/>
    </source>
</evidence>
<keyword evidence="14" id="KW-1185">Reference proteome</keyword>
<evidence type="ECO:0000256" key="4">
    <source>
        <dbReference type="ARBA" id="ARBA00022692"/>
    </source>
</evidence>
<accession>A0A377PZX4</accession>
<evidence type="ECO:0000256" key="9">
    <source>
        <dbReference type="PROSITE-ProRule" id="PRU00284"/>
    </source>
</evidence>
<dbReference type="GO" id="GO:0005886">
    <property type="term" value="C:plasma membrane"/>
    <property type="evidence" value="ECO:0007669"/>
    <property type="project" value="UniProtKB-SubCell"/>
</dbReference>
<dbReference type="SUPFAM" id="SSF103190">
    <property type="entry name" value="Sensory domain-like"/>
    <property type="match status" value="1"/>
</dbReference>
<evidence type="ECO:0000313" key="14">
    <source>
        <dbReference type="Proteomes" id="UP000255139"/>
    </source>
</evidence>
<evidence type="ECO:0000259" key="11">
    <source>
        <dbReference type="PROSITE" id="PS50111"/>
    </source>
</evidence>
<dbReference type="PROSITE" id="PS50885">
    <property type="entry name" value="HAMP"/>
    <property type="match status" value="2"/>
</dbReference>
<dbReference type="Gene3D" id="6.10.340.10">
    <property type="match status" value="1"/>
</dbReference>
<dbReference type="Gene3D" id="1.10.287.950">
    <property type="entry name" value="Methyl-accepting chemotaxis protein"/>
    <property type="match status" value="1"/>
</dbReference>
<evidence type="ECO:0000256" key="5">
    <source>
        <dbReference type="ARBA" id="ARBA00022989"/>
    </source>
</evidence>
<dbReference type="InterPro" id="IPR003660">
    <property type="entry name" value="HAMP_dom"/>
</dbReference>
<dbReference type="PANTHER" id="PTHR32089">
    <property type="entry name" value="METHYL-ACCEPTING CHEMOTAXIS PROTEIN MCPB"/>
    <property type="match status" value="1"/>
</dbReference>
<dbReference type="InterPro" id="IPR004089">
    <property type="entry name" value="MCPsignal_dom"/>
</dbReference>
<sequence>MPQSITTKLTLIVCAIVVFIMIIIGLFDMYRGKNSALNKVIEFQGAQLADVDLILRSFNNNSLRILKGLARGIESIPSENMDSKENIISNIGNILKYTKVLTSVHASVFGFSNGMVVFANNKVFSSGNDYEVLGGNDDSDYNASTRDWYIGAANGNKPFQTGVYADFVDKIPSMTYSIPIVIGGKFIGVAGVDVLLSTLQGYFDEIGKSGSNIFVLDSKGIPFVATDASIIMKEAPIYKEIVRISAQTGDFEEFFINDGGLNKIGQCKTSTDSNFAVYTLCSLNSIDDIEGPIVRAGYLQLAISIIASLVISAIIYLAVKYYLRPINSVLSGLIDLFAFLNYEKKDVTLISVKSQDELGRMAEAINSNIQRTQKSLEQDSNAVAQSVQTAKAIEQGDLSARIMENPANPQLKELKNVLNSMLDVLQQKIGRDTNEIARVFDSYTRLDFTTKINDAKGQVEIVTNTLGNEITKMLHTSANFAKELESQSKELENAVNTLSESSNKQASSLEETASAIEEITSSMQNVSGRTDEVIKQSEDIKNVIGIIRDIADQTNLLALNAAIEAARAGEHGRGFAVVADEVRKLAERTQKSLGEIEANTNILVQSINDMAESIKEQAQGISQINEAISDLESATQQNAEIASHSQQISNAVDNVAQKILDDVNKKKF</sequence>
<keyword evidence="6 10" id="KW-0472">Membrane</keyword>
<dbReference type="InterPro" id="IPR033479">
    <property type="entry name" value="dCache_1"/>
</dbReference>
<dbReference type="InterPro" id="IPR029151">
    <property type="entry name" value="Sensor-like_sf"/>
</dbReference>
<keyword evidence="2" id="KW-1003">Cell membrane</keyword>
<dbReference type="SMART" id="SM00283">
    <property type="entry name" value="MA"/>
    <property type="match status" value="1"/>
</dbReference>
<dbReference type="RefSeq" id="WP_114985981.1">
    <property type="nucleotide sequence ID" value="NZ_UGJE01000002.1"/>
</dbReference>
<organism evidence="13 14">
    <name type="scientific">Helicobacter muridarum</name>
    <dbReference type="NCBI Taxonomy" id="216"/>
    <lineage>
        <taxon>Bacteria</taxon>
        <taxon>Pseudomonadati</taxon>
        <taxon>Campylobacterota</taxon>
        <taxon>Epsilonproteobacteria</taxon>
        <taxon>Campylobacterales</taxon>
        <taxon>Helicobacteraceae</taxon>
        <taxon>Helicobacter</taxon>
    </lineage>
</organism>
<dbReference type="Pfam" id="PF02743">
    <property type="entry name" value="dCache_1"/>
    <property type="match status" value="1"/>
</dbReference>
<keyword evidence="7 9" id="KW-0807">Transducer</keyword>
<gene>
    <name evidence="13" type="primary">mcp4_9</name>
    <name evidence="13" type="ORF">NCTC12714_01975</name>
</gene>
<dbReference type="Pfam" id="PF00015">
    <property type="entry name" value="MCPsignal"/>
    <property type="match status" value="1"/>
</dbReference>
<comment type="subcellular location">
    <subcellularLocation>
        <location evidence="1">Cell membrane</location>
        <topology evidence="1">Multi-pass membrane protein</topology>
    </subcellularLocation>
</comment>
<feature type="domain" description="Methyl-accepting transducer" evidence="11">
    <location>
        <begin position="474"/>
        <end position="668"/>
    </location>
</feature>
<dbReference type="Proteomes" id="UP000255139">
    <property type="component" value="Unassembled WGS sequence"/>
</dbReference>
<feature type="domain" description="HAMP" evidence="12">
    <location>
        <begin position="387"/>
        <end position="430"/>
    </location>
</feature>
<dbReference type="GO" id="GO:0006935">
    <property type="term" value="P:chemotaxis"/>
    <property type="evidence" value="ECO:0007669"/>
    <property type="project" value="UniProtKB-KW"/>
</dbReference>
<dbReference type="Gene3D" id="3.30.450.20">
    <property type="entry name" value="PAS domain"/>
    <property type="match status" value="1"/>
</dbReference>
<evidence type="ECO:0000256" key="6">
    <source>
        <dbReference type="ARBA" id="ARBA00023136"/>
    </source>
</evidence>
<feature type="domain" description="HAMP" evidence="12">
    <location>
        <begin position="350"/>
        <end position="377"/>
    </location>
</feature>
<comment type="similarity">
    <text evidence="8">Belongs to the methyl-accepting chemotaxis (MCP) protein family.</text>
</comment>
<dbReference type="EMBL" id="UGJE01000002">
    <property type="protein sequence ID" value="STQ87153.1"/>
    <property type="molecule type" value="Genomic_DNA"/>
</dbReference>
<dbReference type="PANTHER" id="PTHR32089:SF112">
    <property type="entry name" value="LYSOZYME-LIKE PROTEIN-RELATED"/>
    <property type="match status" value="1"/>
</dbReference>
<dbReference type="PROSITE" id="PS50111">
    <property type="entry name" value="CHEMOTAXIS_TRANSDUC_2"/>
    <property type="match status" value="1"/>
</dbReference>
<evidence type="ECO:0000256" key="8">
    <source>
        <dbReference type="ARBA" id="ARBA00029447"/>
    </source>
</evidence>
<feature type="transmembrane region" description="Helical" evidence="10">
    <location>
        <begin position="298"/>
        <end position="319"/>
    </location>
</feature>
<proteinExistence type="inferred from homology"/>
<evidence type="ECO:0000313" key="13">
    <source>
        <dbReference type="EMBL" id="STQ87153.1"/>
    </source>
</evidence>